<keyword evidence="3 7" id="KW-0808">Transferase</keyword>
<keyword evidence="6 7" id="KW-0472">Membrane</keyword>
<evidence type="ECO:0000256" key="3">
    <source>
        <dbReference type="ARBA" id="ARBA00022679"/>
    </source>
</evidence>
<dbReference type="GO" id="GO:0042158">
    <property type="term" value="P:lipoprotein biosynthetic process"/>
    <property type="evidence" value="ECO:0007669"/>
    <property type="project" value="UniProtKB-UniRule"/>
</dbReference>
<feature type="transmembrane region" description="Helical" evidence="7">
    <location>
        <begin position="45"/>
        <end position="68"/>
    </location>
</feature>
<keyword evidence="2 7" id="KW-1003">Cell membrane</keyword>
<feature type="transmembrane region" description="Helical" evidence="7">
    <location>
        <begin position="80"/>
        <end position="102"/>
    </location>
</feature>
<comment type="catalytic activity">
    <reaction evidence="7">
        <text>L-cysteinyl-[prolipoprotein] + a 1,2-diacyl-sn-glycero-3-phospho-(1'-sn-glycerol) = an S-1,2-diacyl-sn-glyceryl-L-cysteinyl-[prolipoprotein] + sn-glycerol 1-phosphate + H(+)</text>
        <dbReference type="Rhea" id="RHEA:56712"/>
        <dbReference type="Rhea" id="RHEA-COMP:14679"/>
        <dbReference type="Rhea" id="RHEA-COMP:14680"/>
        <dbReference type="ChEBI" id="CHEBI:15378"/>
        <dbReference type="ChEBI" id="CHEBI:29950"/>
        <dbReference type="ChEBI" id="CHEBI:57685"/>
        <dbReference type="ChEBI" id="CHEBI:64716"/>
        <dbReference type="ChEBI" id="CHEBI:140658"/>
        <dbReference type="EC" id="2.5.1.145"/>
    </reaction>
</comment>
<reference evidence="9" key="1">
    <citation type="submission" date="2017-09" db="EMBL/GenBank/DDBJ databases">
        <title>Depth-based differentiation of microbial function through sediment-hosted aquifers and enrichment of novel symbionts in the deep terrestrial subsurface.</title>
        <authorList>
            <person name="Probst A.J."/>
            <person name="Ladd B."/>
            <person name="Jarett J.K."/>
            <person name="Geller-Mcgrath D.E."/>
            <person name="Sieber C.M.K."/>
            <person name="Emerson J.B."/>
            <person name="Anantharaman K."/>
            <person name="Thomas B.C."/>
            <person name="Malmstrom R."/>
            <person name="Stieglmeier M."/>
            <person name="Klingl A."/>
            <person name="Woyke T."/>
            <person name="Ryan C.M."/>
            <person name="Banfield J.F."/>
        </authorList>
    </citation>
    <scope>NUCLEOTIDE SEQUENCE [LARGE SCALE GENOMIC DNA]</scope>
</reference>
<feature type="transmembrane region" description="Helical" evidence="7">
    <location>
        <begin position="152"/>
        <end position="172"/>
    </location>
</feature>
<feature type="transmembrane region" description="Helical" evidence="7">
    <location>
        <begin position="216"/>
        <end position="237"/>
    </location>
</feature>
<keyword evidence="4 7" id="KW-0812">Transmembrane</keyword>
<evidence type="ECO:0000256" key="5">
    <source>
        <dbReference type="ARBA" id="ARBA00022989"/>
    </source>
</evidence>
<evidence type="ECO:0000256" key="1">
    <source>
        <dbReference type="ARBA" id="ARBA00007150"/>
    </source>
</evidence>
<comment type="subcellular location">
    <subcellularLocation>
        <location evidence="7">Cell membrane</location>
        <topology evidence="7">Multi-pass membrane protein</topology>
    </subcellularLocation>
</comment>
<comment type="pathway">
    <text evidence="7">Protein modification; lipoprotein biosynthesis (diacylglyceryl transfer).</text>
</comment>
<protein>
    <recommendedName>
        <fullName evidence="7">Phosphatidylglycerol--prolipoprotein diacylglyceryl transferase</fullName>
        <ecNumber evidence="7">2.5.1.145</ecNumber>
    </recommendedName>
</protein>
<feature type="transmembrane region" description="Helical" evidence="7">
    <location>
        <begin position="12"/>
        <end position="33"/>
    </location>
</feature>
<evidence type="ECO:0000256" key="6">
    <source>
        <dbReference type="ARBA" id="ARBA00023136"/>
    </source>
</evidence>
<evidence type="ECO:0000256" key="4">
    <source>
        <dbReference type="ARBA" id="ARBA00022692"/>
    </source>
</evidence>
<evidence type="ECO:0000256" key="7">
    <source>
        <dbReference type="HAMAP-Rule" id="MF_01147"/>
    </source>
</evidence>
<dbReference type="GO" id="GO:0008961">
    <property type="term" value="F:phosphatidylglycerol-prolipoprotein diacylglyceryl transferase activity"/>
    <property type="evidence" value="ECO:0007669"/>
    <property type="project" value="UniProtKB-UniRule"/>
</dbReference>
<accession>A0A2H0W7G9</accession>
<organism evidence="8 9">
    <name type="scientific">Candidatus Berkelbacteria bacterium CG10_big_fil_rev_8_21_14_0_10_43_13</name>
    <dbReference type="NCBI Taxonomy" id="1974514"/>
    <lineage>
        <taxon>Bacteria</taxon>
        <taxon>Candidatus Berkelbacteria</taxon>
    </lineage>
</organism>
<evidence type="ECO:0000313" key="9">
    <source>
        <dbReference type="Proteomes" id="UP000231382"/>
    </source>
</evidence>
<evidence type="ECO:0000313" key="8">
    <source>
        <dbReference type="EMBL" id="PIS08031.1"/>
    </source>
</evidence>
<evidence type="ECO:0000256" key="2">
    <source>
        <dbReference type="ARBA" id="ARBA00022475"/>
    </source>
</evidence>
<dbReference type="EC" id="2.5.1.145" evidence="7"/>
<dbReference type="InterPro" id="IPR001640">
    <property type="entry name" value="Lgt"/>
</dbReference>
<dbReference type="Pfam" id="PF01790">
    <property type="entry name" value="LGT"/>
    <property type="match status" value="1"/>
</dbReference>
<comment type="similarity">
    <text evidence="1 7">Belongs to the Lgt family.</text>
</comment>
<dbReference type="HAMAP" id="MF_01147">
    <property type="entry name" value="Lgt"/>
    <property type="match status" value="1"/>
</dbReference>
<name>A0A2H0W7G9_9BACT</name>
<dbReference type="EMBL" id="PEZW01000004">
    <property type="protein sequence ID" value="PIS08031.1"/>
    <property type="molecule type" value="Genomic_DNA"/>
</dbReference>
<gene>
    <name evidence="7" type="primary">lgt</name>
    <name evidence="8" type="ORF">COT78_00405</name>
</gene>
<dbReference type="GO" id="GO:0005886">
    <property type="term" value="C:plasma membrane"/>
    <property type="evidence" value="ECO:0007669"/>
    <property type="project" value="UniProtKB-SubCell"/>
</dbReference>
<dbReference type="UniPathway" id="UPA00664"/>
<feature type="binding site" evidence="7">
    <location>
        <position position="130"/>
    </location>
    <ligand>
        <name>a 1,2-diacyl-sn-glycero-3-phospho-(1'-sn-glycerol)</name>
        <dbReference type="ChEBI" id="CHEBI:64716"/>
    </ligand>
</feature>
<dbReference type="PANTHER" id="PTHR30589:SF0">
    <property type="entry name" value="PHOSPHATIDYLGLYCEROL--PROLIPOPROTEIN DIACYLGLYCERYL TRANSFERASE"/>
    <property type="match status" value="1"/>
</dbReference>
<comment type="function">
    <text evidence="7">Catalyzes the transfer of the diacylglyceryl group from phosphatidylglycerol to the sulfhydryl group of the N-terminal cysteine of a prolipoprotein, the first step in the formation of mature lipoproteins.</text>
</comment>
<feature type="transmembrane region" description="Helical" evidence="7">
    <location>
        <begin position="184"/>
        <end position="204"/>
    </location>
</feature>
<keyword evidence="5 7" id="KW-1133">Transmembrane helix</keyword>
<comment type="caution">
    <text evidence="8">The sequence shown here is derived from an EMBL/GenBank/DDBJ whole genome shotgun (WGS) entry which is preliminary data.</text>
</comment>
<dbReference type="AlphaFoldDB" id="A0A2H0W7G9"/>
<sequence length="242" mass="27390">MVHPILFKIGGLTFYTHGILAVLGIILCAVIVNRLARAEQLDRTFLFDNIVWAILIGIIGARLTYFFLYRDQFSSTSQIFYLQNGGLVSFGGFIPAAIAFYLLWKFQKQPVAKWFDLLSIGFVAGMILGRLGNLMAGEYAGIASTSRFAIDGVLPINAFEGIWVAIVALILYRIYRRTKHRIDGMIVWLCVFLYGVGRFVIDFWRDEKIIFWHLNLSQITSAALAIIALIIIMRAVISERKK</sequence>
<dbReference type="Proteomes" id="UP000231382">
    <property type="component" value="Unassembled WGS sequence"/>
</dbReference>
<proteinExistence type="inferred from homology"/>
<dbReference type="PANTHER" id="PTHR30589">
    <property type="entry name" value="PROLIPOPROTEIN DIACYLGLYCERYL TRANSFERASE"/>
    <property type="match status" value="1"/>
</dbReference>
<feature type="transmembrane region" description="Helical" evidence="7">
    <location>
        <begin position="114"/>
        <end position="132"/>
    </location>
</feature>